<name>A0A6I6GPT2_9BACT</name>
<keyword evidence="3 7" id="KW-1134">Transmembrane beta strand</keyword>
<dbReference type="InterPro" id="IPR036942">
    <property type="entry name" value="Beta-barrel_TonB_sf"/>
</dbReference>
<dbReference type="SUPFAM" id="SSF56935">
    <property type="entry name" value="Porins"/>
    <property type="match status" value="1"/>
</dbReference>
<evidence type="ECO:0000256" key="4">
    <source>
        <dbReference type="ARBA" id="ARBA00022692"/>
    </source>
</evidence>
<evidence type="ECO:0000313" key="9">
    <source>
        <dbReference type="EMBL" id="QGW29678.1"/>
    </source>
</evidence>
<feature type="domain" description="TonB-dependent receptor plug" evidence="8">
    <location>
        <begin position="9"/>
        <end position="44"/>
    </location>
</feature>
<evidence type="ECO:0000259" key="8">
    <source>
        <dbReference type="Pfam" id="PF07715"/>
    </source>
</evidence>
<organism evidence="9 10">
    <name type="scientific">Phnomibacter ginsenosidimutans</name>
    <dbReference type="NCBI Taxonomy" id="2676868"/>
    <lineage>
        <taxon>Bacteria</taxon>
        <taxon>Pseudomonadati</taxon>
        <taxon>Bacteroidota</taxon>
        <taxon>Chitinophagia</taxon>
        <taxon>Chitinophagales</taxon>
        <taxon>Chitinophagaceae</taxon>
        <taxon>Phnomibacter</taxon>
    </lineage>
</organism>
<dbReference type="Gene3D" id="2.40.170.20">
    <property type="entry name" value="TonB-dependent receptor, beta-barrel domain"/>
    <property type="match status" value="1"/>
</dbReference>
<sequence length="853" mass="94983">MQSESPVDFGTSLSDINAEDIESVSVLKGPGATALYGARGANGAIIITTKSGKSKQKGLGITYNFNFAIDQVNRWMDYQNEYGQGASGQHTWYSYNATEDGPSTRSTSSAWGPRFAGQLYYQYDPENRTKGATRTPWVPYADNRKNFFETGKTLINAVTIDGGNQNTSIRLSLTNLKNSWIIPNTGYDRNTVALSLSHKMSSKLQVAAKVNYTNKKSDNLPSTGYNNQSIMYFIRGLTPNMNIDWFKDYWVPGQENINQTRPFSSLLDNPYLIANEMLNKSNRHGMIGNVSATYNFSEDLSVMVRSAIDYASESRSQQRPFGTNKFAEGMYRSQNIFTQEINNDFLIRYNKKFSKKFDMNISAGGSQMRNRYSRDDLRADQLNLPGYYTLANSKNPVVALPYRSEFRVNSLYGLAAFSYDRFLFLDLTAREDWASTLATPTSTKNSPFFYSSANLSVVVTEKLKLPKPVSFLKLRGSWAGVGSGGTTPYLTSFAYSPTLFPGGLTNPSAIANPELKALLTRSVELGLDVRFLKNRIGLDVAVYRNNTSNQIFAVPIDRSSGYSATIANAGLVTNKGIEVQLNGDIIKTKKGLRWNVFATYYANRNKVVELVDGVDVYVMSTGPANRGSVEARPGGRMGDMYGIGYERSPDGQIVYNSQGLPMRTTEIKYLGNTNPDWKGSFGSELKYKNLRLNFLFDGQFGAVAYSLSHAVLMEEGKLKKTLPGRYSGIIGNGVQLDAATGKYVPNTTLVTNIQAYYDAHFNRDNVEANTFSTDFIKLRELRLDYTVPAKLLEKLKLQRAVIGIYGRDLFQFTKWPGFDPEFGTLNDGQINQGFEIAQFPSTRTMGVSFTVAF</sequence>
<dbReference type="NCBIfam" id="TIGR04057">
    <property type="entry name" value="SusC_RagA_signa"/>
    <property type="match status" value="1"/>
</dbReference>
<keyword evidence="10" id="KW-1185">Reference proteome</keyword>
<dbReference type="AlphaFoldDB" id="A0A6I6GPT2"/>
<dbReference type="InterPro" id="IPR039426">
    <property type="entry name" value="TonB-dep_rcpt-like"/>
</dbReference>
<dbReference type="RefSeq" id="WP_157480111.1">
    <property type="nucleotide sequence ID" value="NZ_CP046566.1"/>
</dbReference>
<protein>
    <submittedName>
        <fullName evidence="9">SusC/RagA family TonB-linked outer membrane protein</fullName>
    </submittedName>
</protein>
<evidence type="ECO:0000256" key="2">
    <source>
        <dbReference type="ARBA" id="ARBA00022448"/>
    </source>
</evidence>
<dbReference type="NCBIfam" id="TIGR04056">
    <property type="entry name" value="OMP_RagA_SusC"/>
    <property type="match status" value="1"/>
</dbReference>
<comment type="subcellular location">
    <subcellularLocation>
        <location evidence="1 7">Cell outer membrane</location>
        <topology evidence="1 7">Multi-pass membrane protein</topology>
    </subcellularLocation>
</comment>
<gene>
    <name evidence="9" type="ORF">GLV81_17530</name>
</gene>
<keyword evidence="4 7" id="KW-0812">Transmembrane</keyword>
<dbReference type="Proteomes" id="UP000426027">
    <property type="component" value="Chromosome"/>
</dbReference>
<evidence type="ECO:0000256" key="7">
    <source>
        <dbReference type="PROSITE-ProRule" id="PRU01360"/>
    </source>
</evidence>
<dbReference type="InterPro" id="IPR023996">
    <property type="entry name" value="TonB-dep_OMP_SusC/RagA"/>
</dbReference>
<reference evidence="9 10" key="1">
    <citation type="submission" date="2019-11" db="EMBL/GenBank/DDBJ databases">
        <authorList>
            <person name="Im W.T."/>
        </authorList>
    </citation>
    <scope>NUCLEOTIDE SEQUENCE [LARGE SCALE GENOMIC DNA]</scope>
    <source>
        <strain evidence="9 10">SB-02</strain>
    </source>
</reference>
<evidence type="ECO:0000256" key="1">
    <source>
        <dbReference type="ARBA" id="ARBA00004571"/>
    </source>
</evidence>
<proteinExistence type="inferred from homology"/>
<comment type="similarity">
    <text evidence="7">Belongs to the TonB-dependent receptor family.</text>
</comment>
<dbReference type="Gene3D" id="2.170.130.10">
    <property type="entry name" value="TonB-dependent receptor, plug domain"/>
    <property type="match status" value="1"/>
</dbReference>
<evidence type="ECO:0000256" key="3">
    <source>
        <dbReference type="ARBA" id="ARBA00022452"/>
    </source>
</evidence>
<keyword evidence="5 7" id="KW-0472">Membrane</keyword>
<accession>A0A6I6GPT2</accession>
<dbReference type="InterPro" id="IPR023997">
    <property type="entry name" value="TonB-dep_OMP_SusC/RagA_CS"/>
</dbReference>
<dbReference type="InterPro" id="IPR012910">
    <property type="entry name" value="Plug_dom"/>
</dbReference>
<evidence type="ECO:0000313" key="10">
    <source>
        <dbReference type="Proteomes" id="UP000426027"/>
    </source>
</evidence>
<dbReference type="EMBL" id="CP046566">
    <property type="protein sequence ID" value="QGW29678.1"/>
    <property type="molecule type" value="Genomic_DNA"/>
</dbReference>
<keyword evidence="2 7" id="KW-0813">Transport</keyword>
<dbReference type="InterPro" id="IPR037066">
    <property type="entry name" value="Plug_dom_sf"/>
</dbReference>
<keyword evidence="6 7" id="KW-0998">Cell outer membrane</keyword>
<dbReference type="GO" id="GO:0009279">
    <property type="term" value="C:cell outer membrane"/>
    <property type="evidence" value="ECO:0007669"/>
    <property type="project" value="UniProtKB-SubCell"/>
</dbReference>
<dbReference type="Pfam" id="PF07715">
    <property type="entry name" value="Plug"/>
    <property type="match status" value="1"/>
</dbReference>
<evidence type="ECO:0000256" key="6">
    <source>
        <dbReference type="ARBA" id="ARBA00023237"/>
    </source>
</evidence>
<evidence type="ECO:0000256" key="5">
    <source>
        <dbReference type="ARBA" id="ARBA00023136"/>
    </source>
</evidence>
<dbReference type="KEGG" id="fls:GLV81_17530"/>
<dbReference type="PROSITE" id="PS52016">
    <property type="entry name" value="TONB_DEPENDENT_REC_3"/>
    <property type="match status" value="1"/>
</dbReference>